<gene>
    <name evidence="5" type="ORF">UT15_C0009G0013</name>
</gene>
<evidence type="ECO:0000313" key="6">
    <source>
        <dbReference type="Proteomes" id="UP000033862"/>
    </source>
</evidence>
<evidence type="ECO:0000313" key="5">
    <source>
        <dbReference type="EMBL" id="KKQ90582.1"/>
    </source>
</evidence>
<accession>A0A0G0LHS3</accession>
<dbReference type="InterPro" id="IPR011006">
    <property type="entry name" value="CheY-like_superfamily"/>
</dbReference>
<dbReference type="CDD" id="cd17574">
    <property type="entry name" value="REC_OmpR"/>
    <property type="match status" value="1"/>
</dbReference>
<evidence type="ECO:0000256" key="3">
    <source>
        <dbReference type="PROSITE-ProRule" id="PRU00169"/>
    </source>
</evidence>
<dbReference type="Proteomes" id="UP000033862">
    <property type="component" value="Unassembled WGS sequence"/>
</dbReference>
<evidence type="ECO:0000256" key="2">
    <source>
        <dbReference type="ARBA" id="ARBA00023012"/>
    </source>
</evidence>
<dbReference type="GO" id="GO:0000160">
    <property type="term" value="P:phosphorelay signal transduction system"/>
    <property type="evidence" value="ECO:0007669"/>
    <property type="project" value="UniProtKB-KW"/>
</dbReference>
<dbReference type="EMBL" id="LBVS01000009">
    <property type="protein sequence ID" value="KKQ90582.1"/>
    <property type="molecule type" value="Genomic_DNA"/>
</dbReference>
<protein>
    <submittedName>
        <fullName evidence="5">OmpR family response regulator</fullName>
    </submittedName>
</protein>
<dbReference type="Pfam" id="PF00072">
    <property type="entry name" value="Response_reg"/>
    <property type="match status" value="1"/>
</dbReference>
<proteinExistence type="predicted"/>
<reference evidence="5 6" key="1">
    <citation type="journal article" date="2015" name="Nature">
        <title>rRNA introns, odd ribosomes, and small enigmatic genomes across a large radiation of phyla.</title>
        <authorList>
            <person name="Brown C.T."/>
            <person name="Hug L.A."/>
            <person name="Thomas B.C."/>
            <person name="Sharon I."/>
            <person name="Castelle C.J."/>
            <person name="Singh A."/>
            <person name="Wilkins M.J."/>
            <person name="Williams K.H."/>
            <person name="Banfield J.F."/>
        </authorList>
    </citation>
    <scope>NUCLEOTIDE SEQUENCE [LARGE SCALE GENOMIC DNA]</scope>
</reference>
<feature type="domain" description="Response regulatory" evidence="4">
    <location>
        <begin position="3"/>
        <end position="120"/>
    </location>
</feature>
<keyword evidence="2" id="KW-0902">Two-component regulatory system</keyword>
<dbReference type="PANTHER" id="PTHR44591:SF14">
    <property type="entry name" value="PROTEIN PILG"/>
    <property type="match status" value="1"/>
</dbReference>
<sequence length="122" mass="13487">MKTILIIEDDPILLKMYAKKFEKDGFQVSQAVDGQDGLDKLANSEPAAILLDIMLPKVDGFEVLRRIKEDPKTKDIPVVLSTNLGGGEEDRKKGQDLGAADYLIKSDNTPAQIVEKIKGYIK</sequence>
<comment type="caution">
    <text evidence="5">The sequence shown here is derived from an EMBL/GenBank/DDBJ whole genome shotgun (WGS) entry which is preliminary data.</text>
</comment>
<dbReference type="Gene3D" id="3.40.50.2300">
    <property type="match status" value="1"/>
</dbReference>
<dbReference type="SMART" id="SM00448">
    <property type="entry name" value="REC"/>
    <property type="match status" value="1"/>
</dbReference>
<dbReference type="AlphaFoldDB" id="A0A0G0LHS3"/>
<dbReference type="InterPro" id="IPR050595">
    <property type="entry name" value="Bact_response_regulator"/>
</dbReference>
<dbReference type="InterPro" id="IPR001789">
    <property type="entry name" value="Sig_transdc_resp-reg_receiver"/>
</dbReference>
<dbReference type="PANTHER" id="PTHR44591">
    <property type="entry name" value="STRESS RESPONSE REGULATOR PROTEIN 1"/>
    <property type="match status" value="1"/>
</dbReference>
<dbReference type="SUPFAM" id="SSF52172">
    <property type="entry name" value="CheY-like"/>
    <property type="match status" value="1"/>
</dbReference>
<dbReference type="PROSITE" id="PS50110">
    <property type="entry name" value="RESPONSE_REGULATORY"/>
    <property type="match status" value="1"/>
</dbReference>
<keyword evidence="1 3" id="KW-0597">Phosphoprotein</keyword>
<name>A0A0G0LHS3_9BACT</name>
<evidence type="ECO:0000259" key="4">
    <source>
        <dbReference type="PROSITE" id="PS50110"/>
    </source>
</evidence>
<feature type="modified residue" description="4-aspartylphosphate" evidence="3">
    <location>
        <position position="52"/>
    </location>
</feature>
<evidence type="ECO:0000256" key="1">
    <source>
        <dbReference type="ARBA" id="ARBA00022553"/>
    </source>
</evidence>
<dbReference type="STRING" id="1618332.UT15_C0009G0013"/>
<organism evidence="5 6">
    <name type="scientific">Berkelbacteria bacterium GW2011_GWA1_39_10</name>
    <dbReference type="NCBI Taxonomy" id="1618332"/>
    <lineage>
        <taxon>Bacteria</taxon>
        <taxon>Candidatus Berkelbacteria</taxon>
    </lineage>
</organism>